<proteinExistence type="predicted"/>
<dbReference type="InterPro" id="IPR051044">
    <property type="entry name" value="MAG_DAG_Lipase"/>
</dbReference>
<feature type="domain" description="Serine aminopeptidase S33" evidence="1">
    <location>
        <begin position="27"/>
        <end position="285"/>
    </location>
</feature>
<name>A0A2B7XS87_9EURO</name>
<dbReference type="Pfam" id="PF12146">
    <property type="entry name" value="Hydrolase_4"/>
    <property type="match status" value="1"/>
</dbReference>
<dbReference type="AlphaFoldDB" id="A0A2B7XS87"/>
<dbReference type="Proteomes" id="UP000223968">
    <property type="component" value="Unassembled WGS sequence"/>
</dbReference>
<reference evidence="2 3" key="1">
    <citation type="submission" date="2017-10" db="EMBL/GenBank/DDBJ databases">
        <title>Comparative genomics in systemic dimorphic fungi from Ajellomycetaceae.</title>
        <authorList>
            <person name="Munoz J.F."/>
            <person name="Mcewen J.G."/>
            <person name="Clay O.K."/>
            <person name="Cuomo C.A."/>
        </authorList>
    </citation>
    <scope>NUCLEOTIDE SEQUENCE [LARGE SCALE GENOMIC DNA]</scope>
    <source>
        <strain evidence="2 3">UAMH5409</strain>
    </source>
</reference>
<dbReference type="Gene3D" id="3.40.50.1820">
    <property type="entry name" value="alpha/beta hydrolase"/>
    <property type="match status" value="1"/>
</dbReference>
<dbReference type="InterPro" id="IPR022742">
    <property type="entry name" value="Hydrolase_4"/>
</dbReference>
<organism evidence="2 3">
    <name type="scientific">Helicocarpus griseus UAMH5409</name>
    <dbReference type="NCBI Taxonomy" id="1447875"/>
    <lineage>
        <taxon>Eukaryota</taxon>
        <taxon>Fungi</taxon>
        <taxon>Dikarya</taxon>
        <taxon>Ascomycota</taxon>
        <taxon>Pezizomycotina</taxon>
        <taxon>Eurotiomycetes</taxon>
        <taxon>Eurotiomycetidae</taxon>
        <taxon>Onygenales</taxon>
        <taxon>Ajellomycetaceae</taxon>
        <taxon>Helicocarpus</taxon>
    </lineage>
</organism>
<dbReference type="SUPFAM" id="SSF53474">
    <property type="entry name" value="alpha/beta-Hydrolases"/>
    <property type="match status" value="1"/>
</dbReference>
<evidence type="ECO:0000313" key="3">
    <source>
        <dbReference type="Proteomes" id="UP000223968"/>
    </source>
</evidence>
<dbReference type="InterPro" id="IPR029058">
    <property type="entry name" value="AB_hydrolase_fold"/>
</dbReference>
<evidence type="ECO:0000313" key="2">
    <source>
        <dbReference type="EMBL" id="PGH11631.1"/>
    </source>
</evidence>
<dbReference type="EMBL" id="PDNB01000070">
    <property type="protein sequence ID" value="PGH11631.1"/>
    <property type="molecule type" value="Genomic_DNA"/>
</dbReference>
<gene>
    <name evidence="2" type="ORF">AJ79_04771</name>
</gene>
<sequence length="316" mass="34620">MVVTEEGCHIAPDGAKLYTKTWKTDGPPKVIIAFVHGFSDHCNAYYDFFPALVAHGIEIRALDQRGWGRSVTDKASRGLTGPTEVVMSDLHSFVTGIFSSMKSTTSSNTATSPGTPVFVMGHSKGGAECLYYALNSSLDLPPIRGVLAYSPLIALHPSTRPWSLTVYAGRLAAKLSPGFQLVQPLNAYLMSRDRRVCEEWRQDPLCHDTGTLEGMAGMLDRGLWLEREEAGKSGKYKGPIWVCHGTGDEVNSYEASKRFVEGLDSQDKTFVSYEGAFHKLHTEPEGVKEALAKDVAEWVLKRCEGAAEDETSKAKL</sequence>
<keyword evidence="3" id="KW-1185">Reference proteome</keyword>
<dbReference type="PANTHER" id="PTHR11614">
    <property type="entry name" value="PHOSPHOLIPASE-RELATED"/>
    <property type="match status" value="1"/>
</dbReference>
<evidence type="ECO:0000259" key="1">
    <source>
        <dbReference type="Pfam" id="PF12146"/>
    </source>
</evidence>
<comment type="caution">
    <text evidence="2">The sequence shown here is derived from an EMBL/GenBank/DDBJ whole genome shotgun (WGS) entry which is preliminary data.</text>
</comment>
<protein>
    <recommendedName>
        <fullName evidence="1">Serine aminopeptidase S33 domain-containing protein</fullName>
    </recommendedName>
</protein>
<dbReference type="OrthoDB" id="10249433at2759"/>
<accession>A0A2B7XS87</accession>
<dbReference type="STRING" id="1447875.A0A2B7XS87"/>